<reference evidence="2 3" key="1">
    <citation type="submission" date="2020-07" db="EMBL/GenBank/DDBJ databases">
        <title>Sequencing the genomes of 1000 actinobacteria strains.</title>
        <authorList>
            <person name="Klenk H.-P."/>
        </authorList>
    </citation>
    <scope>NUCLEOTIDE SEQUENCE [LARGE SCALE GENOMIC DNA]</scope>
    <source>
        <strain evidence="2 3">DSM 26341</strain>
    </source>
</reference>
<gene>
    <name evidence="2" type="ORF">BJY26_003099</name>
</gene>
<dbReference type="EMBL" id="JACBZP010000001">
    <property type="protein sequence ID" value="NYI68793.1"/>
    <property type="molecule type" value="Genomic_DNA"/>
</dbReference>
<evidence type="ECO:0000256" key="1">
    <source>
        <dbReference type="SAM" id="MobiDB-lite"/>
    </source>
</evidence>
<sequence>MTFSEAWLPPWLPHRFDCVYSAFSLKYGLLLLSVGKRFKAAIPRHCRQITGLRTPHRFMKSAQTKFVQCGFEAHLRHLRAVRESASRYAGACAALETERKALRKAIAAADVKRSRRRRNELARAAEPYSRPKVFEVLGISQVMESARQALAEALDGTAHEDEYTLQHETGGRVLFHLQRQTMRDPFAGVVLGDAIVTAIGNRGLRLILDPPPKSGETRADAIGSRSVIDAENSPGSRKTRITTQKHNGSPEGCSVWASLWRKRRVENFGDGCRKPILDVRFRNCSVWVAAFESDRGSRTGGSYRASRRQAEHDRFPDLPCGSWPE</sequence>
<feature type="region of interest" description="Disordered" evidence="1">
    <location>
        <begin position="210"/>
        <end position="248"/>
    </location>
</feature>
<dbReference type="Proteomes" id="UP000539111">
    <property type="component" value="Unassembled WGS sequence"/>
</dbReference>
<evidence type="ECO:0000313" key="2">
    <source>
        <dbReference type="EMBL" id="NYI68793.1"/>
    </source>
</evidence>
<evidence type="ECO:0000313" key="3">
    <source>
        <dbReference type="Proteomes" id="UP000539111"/>
    </source>
</evidence>
<name>A0A7Z0IIR9_9MICO</name>
<dbReference type="AlphaFoldDB" id="A0A7Z0IIR9"/>
<feature type="compositionally biased region" description="Polar residues" evidence="1">
    <location>
        <begin position="233"/>
        <end position="247"/>
    </location>
</feature>
<feature type="region of interest" description="Disordered" evidence="1">
    <location>
        <begin position="295"/>
        <end position="325"/>
    </location>
</feature>
<keyword evidence="3" id="KW-1185">Reference proteome</keyword>
<accession>A0A7Z0IIR9</accession>
<comment type="caution">
    <text evidence="2">The sequence shown here is derived from an EMBL/GenBank/DDBJ whole genome shotgun (WGS) entry which is preliminary data.</text>
</comment>
<protein>
    <submittedName>
        <fullName evidence="2">Uncharacterized protein</fullName>
    </submittedName>
</protein>
<proteinExistence type="predicted"/>
<organism evidence="2 3">
    <name type="scientific">Spelaeicoccus albus</name>
    <dbReference type="NCBI Taxonomy" id="1280376"/>
    <lineage>
        <taxon>Bacteria</taxon>
        <taxon>Bacillati</taxon>
        <taxon>Actinomycetota</taxon>
        <taxon>Actinomycetes</taxon>
        <taxon>Micrococcales</taxon>
        <taxon>Brevibacteriaceae</taxon>
        <taxon>Spelaeicoccus</taxon>
    </lineage>
</organism>